<keyword evidence="2" id="KW-1185">Reference proteome</keyword>
<accession>A0A506V2S6</accession>
<sequence length="105" mass="11956">MCKAKANYVHTLLKKYFWEMTDDTSLSTGDRPVLPEEAADFLNEYAAALNVDMTHFHFNRYFPREGVPFLPNAVLPAFMRTEHHAPKPLTVAMLIASAEAGRWVD</sequence>
<comment type="caution">
    <text evidence="1">The sequence shown here is derived from an EMBL/GenBank/DDBJ whole genome shotgun (WGS) entry which is preliminary data.</text>
</comment>
<dbReference type="RefSeq" id="WP_141177763.1">
    <property type="nucleotide sequence ID" value="NZ_JBHUFX010000028.1"/>
</dbReference>
<dbReference type="Pfam" id="PF07377">
    <property type="entry name" value="DUF1493"/>
    <property type="match status" value="1"/>
</dbReference>
<reference evidence="1 2" key="1">
    <citation type="submission" date="2019-06" db="EMBL/GenBank/DDBJ databases">
        <authorList>
            <person name="Yang Y."/>
        </authorList>
    </citation>
    <scope>NUCLEOTIDE SEQUENCE [LARGE SCALE GENOMIC DNA]</scope>
    <source>
        <strain evidence="1 2">BIT-26</strain>
    </source>
</reference>
<dbReference type="InterPro" id="IPR010862">
    <property type="entry name" value="DUF1493"/>
</dbReference>
<dbReference type="Proteomes" id="UP000319523">
    <property type="component" value="Unassembled WGS sequence"/>
</dbReference>
<dbReference type="OrthoDB" id="6476622at2"/>
<proteinExistence type="predicted"/>
<dbReference type="AlphaFoldDB" id="A0A506V2S6"/>
<name>A0A506V2S6_9GAMM</name>
<organism evidence="1 2">
    <name type="scientific">Mixta tenebrionis</name>
    <dbReference type="NCBI Taxonomy" id="2562439"/>
    <lineage>
        <taxon>Bacteria</taxon>
        <taxon>Pseudomonadati</taxon>
        <taxon>Pseudomonadota</taxon>
        <taxon>Gammaproteobacteria</taxon>
        <taxon>Enterobacterales</taxon>
        <taxon>Erwiniaceae</taxon>
        <taxon>Mixta</taxon>
    </lineage>
</organism>
<protein>
    <submittedName>
        <fullName evidence="1">DUF1493 family protein</fullName>
    </submittedName>
</protein>
<dbReference type="EMBL" id="VHQI01000015">
    <property type="protein sequence ID" value="TPW39836.1"/>
    <property type="molecule type" value="Genomic_DNA"/>
</dbReference>
<evidence type="ECO:0000313" key="1">
    <source>
        <dbReference type="EMBL" id="TPW39836.1"/>
    </source>
</evidence>
<gene>
    <name evidence="1" type="ORF">FKM52_19105</name>
</gene>
<evidence type="ECO:0000313" key="2">
    <source>
        <dbReference type="Proteomes" id="UP000319523"/>
    </source>
</evidence>